<comment type="caution">
    <text evidence="15">The sequence shown here is derived from an EMBL/GenBank/DDBJ whole genome shotgun (WGS) entry which is preliminary data.</text>
</comment>
<evidence type="ECO:0000256" key="3">
    <source>
        <dbReference type="ARBA" id="ARBA00006793"/>
    </source>
</evidence>
<keyword evidence="9" id="KW-0233">DNA recombination</keyword>
<keyword evidence="4" id="KW-0158">Chromosome</keyword>
<keyword evidence="8 12" id="KW-0175">Coiled coil</keyword>
<evidence type="ECO:0000256" key="13">
    <source>
        <dbReference type="SAM" id="MobiDB-lite"/>
    </source>
</evidence>
<dbReference type="GO" id="GO:0000724">
    <property type="term" value="P:double-strand break repair via homologous recombination"/>
    <property type="evidence" value="ECO:0007669"/>
    <property type="project" value="TreeGrafter"/>
</dbReference>
<feature type="domain" description="RecF/RecN/SMC N-terminal" evidence="14">
    <location>
        <begin position="115"/>
        <end position="1124"/>
    </location>
</feature>
<feature type="region of interest" description="Disordered" evidence="13">
    <location>
        <begin position="1"/>
        <end position="70"/>
    </location>
</feature>
<dbReference type="AlphaFoldDB" id="A0A8K0JR99"/>
<reference evidence="15" key="1">
    <citation type="submission" date="2020-04" db="EMBL/GenBank/DDBJ databases">
        <title>Analysis of mating type loci in Filobasidium floriforme.</title>
        <authorList>
            <person name="Nowrousian M."/>
        </authorList>
    </citation>
    <scope>NUCLEOTIDE SEQUENCE</scope>
    <source>
        <strain evidence="15">CBS 6242</strain>
    </source>
</reference>
<keyword evidence="7" id="KW-0067">ATP-binding</keyword>
<protein>
    <recommendedName>
        <fullName evidence="14">RecF/RecN/SMC N-terminal domain-containing protein</fullName>
    </recommendedName>
</protein>
<keyword evidence="16" id="KW-1185">Reference proteome</keyword>
<evidence type="ECO:0000313" key="15">
    <source>
        <dbReference type="EMBL" id="KAG7571500.1"/>
    </source>
</evidence>
<evidence type="ECO:0000313" key="16">
    <source>
        <dbReference type="Proteomes" id="UP000812966"/>
    </source>
</evidence>
<evidence type="ECO:0000256" key="12">
    <source>
        <dbReference type="SAM" id="Coils"/>
    </source>
</evidence>
<evidence type="ECO:0000256" key="8">
    <source>
        <dbReference type="ARBA" id="ARBA00023054"/>
    </source>
</evidence>
<evidence type="ECO:0000256" key="10">
    <source>
        <dbReference type="ARBA" id="ARBA00023204"/>
    </source>
</evidence>
<evidence type="ECO:0000256" key="2">
    <source>
        <dbReference type="ARBA" id="ARBA00004286"/>
    </source>
</evidence>
<dbReference type="Proteomes" id="UP000812966">
    <property type="component" value="Unassembled WGS sequence"/>
</dbReference>
<accession>A0A8K0JR99</accession>
<dbReference type="GO" id="GO:0005634">
    <property type="term" value="C:nucleus"/>
    <property type="evidence" value="ECO:0007669"/>
    <property type="project" value="UniProtKB-SubCell"/>
</dbReference>
<feature type="coiled-coil region" evidence="12">
    <location>
        <begin position="916"/>
        <end position="971"/>
    </location>
</feature>
<keyword evidence="5" id="KW-0547">Nucleotide-binding</keyword>
<dbReference type="Pfam" id="PF02463">
    <property type="entry name" value="SMC_N"/>
    <property type="match status" value="1"/>
</dbReference>
<proteinExistence type="inferred from homology"/>
<keyword evidence="6" id="KW-0227">DNA damage</keyword>
<evidence type="ECO:0000256" key="11">
    <source>
        <dbReference type="ARBA" id="ARBA00023242"/>
    </source>
</evidence>
<evidence type="ECO:0000256" key="1">
    <source>
        <dbReference type="ARBA" id="ARBA00004123"/>
    </source>
</evidence>
<organism evidence="15 16">
    <name type="scientific">Filobasidium floriforme</name>
    <dbReference type="NCBI Taxonomy" id="5210"/>
    <lineage>
        <taxon>Eukaryota</taxon>
        <taxon>Fungi</taxon>
        <taxon>Dikarya</taxon>
        <taxon>Basidiomycota</taxon>
        <taxon>Agaricomycotina</taxon>
        <taxon>Tremellomycetes</taxon>
        <taxon>Filobasidiales</taxon>
        <taxon>Filobasidiaceae</taxon>
        <taxon>Filobasidium</taxon>
    </lineage>
</organism>
<evidence type="ECO:0000259" key="14">
    <source>
        <dbReference type="Pfam" id="PF02463"/>
    </source>
</evidence>
<dbReference type="InterPro" id="IPR027417">
    <property type="entry name" value="P-loop_NTPase"/>
</dbReference>
<evidence type="ECO:0000256" key="4">
    <source>
        <dbReference type="ARBA" id="ARBA00022454"/>
    </source>
</evidence>
<keyword evidence="11" id="KW-0539">Nucleus</keyword>
<feature type="compositionally biased region" description="Acidic residues" evidence="13">
    <location>
        <begin position="51"/>
        <end position="65"/>
    </location>
</feature>
<dbReference type="GO" id="GO:0030915">
    <property type="term" value="C:Smc5-Smc6 complex"/>
    <property type="evidence" value="ECO:0007669"/>
    <property type="project" value="TreeGrafter"/>
</dbReference>
<feature type="compositionally biased region" description="Basic and acidic residues" evidence="13">
    <location>
        <begin position="87"/>
        <end position="98"/>
    </location>
</feature>
<feature type="coiled-coil region" evidence="12">
    <location>
        <begin position="751"/>
        <end position="812"/>
    </location>
</feature>
<evidence type="ECO:0000256" key="7">
    <source>
        <dbReference type="ARBA" id="ARBA00022840"/>
    </source>
</evidence>
<evidence type="ECO:0000256" key="9">
    <source>
        <dbReference type="ARBA" id="ARBA00023172"/>
    </source>
</evidence>
<keyword evidence="10" id="KW-0234">DNA repair</keyword>
<dbReference type="GO" id="GO:0005524">
    <property type="term" value="F:ATP binding"/>
    <property type="evidence" value="ECO:0007669"/>
    <property type="project" value="UniProtKB-KW"/>
</dbReference>
<dbReference type="GO" id="GO:0003697">
    <property type="term" value="F:single-stranded DNA binding"/>
    <property type="evidence" value="ECO:0007669"/>
    <property type="project" value="TreeGrafter"/>
</dbReference>
<dbReference type="EMBL" id="JABELV010000006">
    <property type="protein sequence ID" value="KAG7571500.1"/>
    <property type="molecule type" value="Genomic_DNA"/>
</dbReference>
<name>A0A8K0JR99_9TREE</name>
<evidence type="ECO:0000256" key="6">
    <source>
        <dbReference type="ARBA" id="ARBA00022763"/>
    </source>
</evidence>
<evidence type="ECO:0000256" key="5">
    <source>
        <dbReference type="ARBA" id="ARBA00022741"/>
    </source>
</evidence>
<gene>
    <name evidence="15" type="ORF">FFLO_00516</name>
</gene>
<dbReference type="PANTHER" id="PTHR19306">
    <property type="entry name" value="STRUCTURAL MAINTENANCE OF CHROMOSOMES 5,6 SMC5, SMC6"/>
    <property type="match status" value="1"/>
</dbReference>
<feature type="region of interest" description="Disordered" evidence="13">
    <location>
        <begin position="87"/>
        <end position="107"/>
    </location>
</feature>
<dbReference type="PANTHER" id="PTHR19306:SF6">
    <property type="entry name" value="STRUCTURAL MAINTENANCE OF CHROMOSOMES PROTEIN 6"/>
    <property type="match status" value="1"/>
</dbReference>
<dbReference type="SUPFAM" id="SSF52540">
    <property type="entry name" value="P-loop containing nucleoside triphosphate hydrolases"/>
    <property type="match status" value="1"/>
</dbReference>
<sequence length="1192" mass="133054">MVDKRKSPTSDSEASDSGSDDDLEATPSGPGPLKKARIDGPLNGHRQQDLDQVDDSSDEDEDADGEYVHAPTRELSDLQSEISAAVEEDRRQVRETNRTRRGAGQNVGSGASGIIKRIYLENFMCHERLSFDFGENMNFVIGNNGSGKSAVLTAVTIVLGGRTSSTGRGSGMNDLIRSGAHKAVIRIVLKNTGRNPYRADVWGDEITIERVLAREGASSWRIRSALSGERSKPLSTKKETVTAMTDHFDIQVDNPMTILTQDMSRAFLGSSDAHKKYELFLKGTSLQKLINDYNALDQKTRQIDANLGRQKDGLKDLLQASEKWKKLLEQMQSVQAQEELIEELHRDRAWAHVRDKAKEHAEKSEASEKARAEFELAQKRFDDFAGSTADADALIEETTKAHREFQESNGSVAEDLRKVIENYKQAKTTEGTQRRAIADLSTSLVAKERSITELEQSRDAEIQRTGHAGFAEKQQELRNSKTDFETKLTTVQKQLPSHDQKILDAKAAYDTAQSALRKCKGDKSQLEEFASRAQAQLAAAQREQSGAGQARINRYGQRLQAVYAEIDRARWEGGKPIGPLGLYVKVKAGEEQYIKVIESALGNNLVAWAVRTASDRTQLMNIFKNCIDHQQTVFETGKNDRRAFPPILTHVGELFDFSHGDQRHLHKTLLSVLEIEDEHVVRLLVNAATIEKLFVSPTRKQADEAARQMGTMQTTFLTGDMFRVNSTGGGGQSSAPLNNWAGSSMLSTDLKAEIEARAAAVQDALSQVQEVDVELQKLEADRHGRAEAVAKVEREMQQLRNWQREYRAKIQQIDQQLSAEEPVSVSTFTDEIERIRQARALEDEQYLSLNEQLQLTLAHAEELKIQRDQLKTRRDNFAQQLNELAKAVGVARTQKDDLLKGQKNLASVRTKKAEVAAAKAQELQAVEVALEEWTRKARLYCPQERNPTESIERLKMRIAAAEKTRDKGNANFKYPLEVVTVNFSEAAGKYAQAKSIVREATAAVQRLNSTVNDRKRDWTALRADVTMRTRDGFSDYLQVRGFSGNLIIDHTHSTLDMKVDTDLSTQSKHSKEKDTRSLSGGETSFTTLCLILAIWYNVKSPLRCLDEFDVYMDAENRKLAMSLLVRVATGVDVSAGKQLSNGGDVVGKHGDERQYILISPQEMSGAKLPPTVKVLRMPDPERGQTRLTTTST</sequence>
<comment type="similarity">
    <text evidence="3">Belongs to the SMC family. SMC6 subfamily.</text>
</comment>
<dbReference type="Gene3D" id="3.40.50.300">
    <property type="entry name" value="P-loop containing nucleotide triphosphate hydrolases"/>
    <property type="match status" value="2"/>
</dbReference>
<dbReference type="GO" id="GO:0035861">
    <property type="term" value="C:site of double-strand break"/>
    <property type="evidence" value="ECO:0007669"/>
    <property type="project" value="TreeGrafter"/>
</dbReference>
<dbReference type="InterPro" id="IPR003395">
    <property type="entry name" value="RecF/RecN/SMC_N"/>
</dbReference>
<comment type="subcellular location">
    <subcellularLocation>
        <location evidence="2">Chromosome</location>
    </subcellularLocation>
    <subcellularLocation>
        <location evidence="1">Nucleus</location>
    </subcellularLocation>
</comment>
<feature type="coiled-coil region" evidence="12">
    <location>
        <begin position="860"/>
        <end position="887"/>
    </location>
</feature>
<dbReference type="GO" id="GO:0003684">
    <property type="term" value="F:damaged DNA binding"/>
    <property type="evidence" value="ECO:0007669"/>
    <property type="project" value="TreeGrafter"/>
</dbReference>